<evidence type="ECO:0000256" key="4">
    <source>
        <dbReference type="ARBA" id="ARBA00023027"/>
    </source>
</evidence>
<gene>
    <name evidence="6" type="ORF">AB675_3408</name>
</gene>
<keyword evidence="7" id="KW-1185">Reference proteome</keyword>
<evidence type="ECO:0000256" key="3">
    <source>
        <dbReference type="ARBA" id="ARBA00023002"/>
    </source>
</evidence>
<keyword evidence="4" id="KW-0520">NAD</keyword>
<protein>
    <submittedName>
        <fullName evidence="6">Para-nitrophenol 4-monooxygenase</fullName>
    </submittedName>
</protein>
<evidence type="ECO:0000313" key="7">
    <source>
        <dbReference type="Proteomes" id="UP000038010"/>
    </source>
</evidence>
<keyword evidence="3" id="KW-0560">Oxidoreductase</keyword>
<feature type="domain" description="FAD-binding" evidence="5">
    <location>
        <begin position="17"/>
        <end position="353"/>
    </location>
</feature>
<dbReference type="EMBL" id="LFJN01000014">
    <property type="protein sequence ID" value="KPI39539.1"/>
    <property type="molecule type" value="Genomic_DNA"/>
</dbReference>
<dbReference type="VEuPathDB" id="FungiDB:AB675_3408"/>
<evidence type="ECO:0000313" key="6">
    <source>
        <dbReference type="EMBL" id="KPI39539.1"/>
    </source>
</evidence>
<dbReference type="GO" id="GO:0004497">
    <property type="term" value="F:monooxygenase activity"/>
    <property type="evidence" value="ECO:0007669"/>
    <property type="project" value="UniProtKB-KW"/>
</dbReference>
<dbReference type="Gene3D" id="3.30.70.2450">
    <property type="match status" value="1"/>
</dbReference>
<comment type="caution">
    <text evidence="6">The sequence shown here is derived from an EMBL/GenBank/DDBJ whole genome shotgun (WGS) entry which is preliminary data.</text>
</comment>
<dbReference type="InterPro" id="IPR050631">
    <property type="entry name" value="PheA/TfdB_FAD_monoxygenase"/>
</dbReference>
<keyword evidence="6" id="KW-0503">Monooxygenase</keyword>
<dbReference type="Proteomes" id="UP000038010">
    <property type="component" value="Unassembled WGS sequence"/>
</dbReference>
<accession>A0A0N0NLX3</accession>
<dbReference type="STRING" id="1664694.A0A0N0NLX3"/>
<dbReference type="GO" id="GO:0071949">
    <property type="term" value="F:FAD binding"/>
    <property type="evidence" value="ECO:0007669"/>
    <property type="project" value="InterPro"/>
</dbReference>
<dbReference type="PRINTS" id="PR00420">
    <property type="entry name" value="RNGMNOXGNASE"/>
</dbReference>
<keyword evidence="2" id="KW-0274">FAD</keyword>
<dbReference type="GeneID" id="28735337"/>
<dbReference type="Pfam" id="PF01494">
    <property type="entry name" value="FAD_binding_3"/>
    <property type="match status" value="1"/>
</dbReference>
<dbReference type="AlphaFoldDB" id="A0A0N0NLX3"/>
<sequence length="447" mass="50092">MSAKTWKDQPAAPIKSAIVVGAGPSGLVLGILLAKAGIPVTMLEASHKLDENPRAAHYAPSACYDLNRAGVLDDLREQGFHPDSVCWRKPDTTLIGGIRNRGVEVDYPMVCLPLDRLDRLLLEHFNRLSNTEILFEHKVVDIKQDDSSASVEVELKDGSKKWLSADYIIGADGANSQIRRSLHGDLNYPGETLQHQIIATNVYYDFHKFGYWDSNFIIDPENWYMAAKITKDGLWRVTYGDKWGLSTEEYLQRQPERYEKILPGNPKPGDYKLVSASPYKLHQRCADTMREGRFLLVADAGHLCNPFGGMGLTGGFADVGSLYDALYAIHNQTVKDTSILTEYSRVRIQKWKTVIDPMSRKNFDLIWNPESEKDREEFFKLCKRAEDDQELAKMMAHSTHGLRENFEGFISQAYLGPGPDSAVEAKLGPATKVGAYNTTMLVNETAA</sequence>
<name>A0A0N0NLX3_9EURO</name>
<dbReference type="PANTHER" id="PTHR43476">
    <property type="entry name" value="3-(3-HYDROXY-PHENYL)PROPIONATE/3-HYDROXYCINNAMIC ACID HYDROXYLASE"/>
    <property type="match status" value="1"/>
</dbReference>
<dbReference type="PANTHER" id="PTHR43476:SF4">
    <property type="entry name" value="BLR0106 PROTEIN"/>
    <property type="match status" value="1"/>
</dbReference>
<dbReference type="SUPFAM" id="SSF51905">
    <property type="entry name" value="FAD/NAD(P)-binding domain"/>
    <property type="match status" value="1"/>
</dbReference>
<keyword evidence="1" id="KW-0285">Flavoprotein</keyword>
<reference evidence="6 7" key="1">
    <citation type="submission" date="2015-06" db="EMBL/GenBank/DDBJ databases">
        <title>Draft genome of the ant-associated black yeast Phialophora attae CBS 131958.</title>
        <authorList>
            <person name="Moreno L.F."/>
            <person name="Stielow B.J."/>
            <person name="de Hoog S."/>
            <person name="Vicente V.A."/>
            <person name="Weiss V.A."/>
            <person name="de Vries M."/>
            <person name="Cruz L.M."/>
            <person name="Souza E.M."/>
        </authorList>
    </citation>
    <scope>NUCLEOTIDE SEQUENCE [LARGE SCALE GENOMIC DNA]</scope>
    <source>
        <strain evidence="6 7">CBS 131958</strain>
    </source>
</reference>
<evidence type="ECO:0000256" key="2">
    <source>
        <dbReference type="ARBA" id="ARBA00022827"/>
    </source>
</evidence>
<dbReference type="Gene3D" id="3.50.50.60">
    <property type="entry name" value="FAD/NAD(P)-binding domain"/>
    <property type="match status" value="1"/>
</dbReference>
<evidence type="ECO:0000256" key="1">
    <source>
        <dbReference type="ARBA" id="ARBA00022630"/>
    </source>
</evidence>
<proteinExistence type="predicted"/>
<dbReference type="InterPro" id="IPR002938">
    <property type="entry name" value="FAD-bd"/>
</dbReference>
<evidence type="ECO:0000259" key="5">
    <source>
        <dbReference type="Pfam" id="PF01494"/>
    </source>
</evidence>
<dbReference type="OrthoDB" id="10016252at2759"/>
<organism evidence="6 7">
    <name type="scientific">Cyphellophora attinorum</name>
    <dbReference type="NCBI Taxonomy" id="1664694"/>
    <lineage>
        <taxon>Eukaryota</taxon>
        <taxon>Fungi</taxon>
        <taxon>Dikarya</taxon>
        <taxon>Ascomycota</taxon>
        <taxon>Pezizomycotina</taxon>
        <taxon>Eurotiomycetes</taxon>
        <taxon>Chaetothyriomycetidae</taxon>
        <taxon>Chaetothyriales</taxon>
        <taxon>Cyphellophoraceae</taxon>
        <taxon>Cyphellophora</taxon>
    </lineage>
</organism>
<dbReference type="RefSeq" id="XP_017999502.1">
    <property type="nucleotide sequence ID" value="XM_018143457.1"/>
</dbReference>
<dbReference type="InterPro" id="IPR036188">
    <property type="entry name" value="FAD/NAD-bd_sf"/>
</dbReference>